<dbReference type="AlphaFoldDB" id="A0A1Y5PW89"/>
<dbReference type="SUPFAM" id="SSF54909">
    <property type="entry name" value="Dimeric alpha+beta barrel"/>
    <property type="match status" value="1"/>
</dbReference>
<dbReference type="Gene3D" id="3.30.70.100">
    <property type="match status" value="1"/>
</dbReference>
<dbReference type="RefSeq" id="WP_295323634.1">
    <property type="nucleotide sequence ID" value="NZ_LT598653.1"/>
</dbReference>
<protein>
    <recommendedName>
        <fullName evidence="1">DUF1330 domain-containing protein</fullName>
    </recommendedName>
</protein>
<sequence length="104" mass="11821">MPAYIIAIRERLHDEGPLRSYAELAAKAPRDALTRRARYGHVEVLEGPDCDGVSMVEFPTLEAARAWYNSPEYSQARAFRRQAGDYRVLLVEGLEPETEEKRNG</sequence>
<dbReference type="PANTHER" id="PTHR41521:SF4">
    <property type="entry name" value="BLR0684 PROTEIN"/>
    <property type="match status" value="1"/>
</dbReference>
<organism evidence="2">
    <name type="scientific">uncultured Sphingopyxis sp</name>
    <dbReference type="NCBI Taxonomy" id="310581"/>
    <lineage>
        <taxon>Bacteria</taxon>
        <taxon>Pseudomonadati</taxon>
        <taxon>Pseudomonadota</taxon>
        <taxon>Alphaproteobacteria</taxon>
        <taxon>Sphingomonadales</taxon>
        <taxon>Sphingomonadaceae</taxon>
        <taxon>Sphingopyxis</taxon>
        <taxon>environmental samples</taxon>
    </lineage>
</organism>
<name>A0A1Y5PW89_9SPHN</name>
<proteinExistence type="predicted"/>
<dbReference type="PANTHER" id="PTHR41521">
    <property type="match status" value="1"/>
</dbReference>
<evidence type="ECO:0000313" key="2">
    <source>
        <dbReference type="EMBL" id="SBV31767.1"/>
    </source>
</evidence>
<feature type="domain" description="DUF1330" evidence="1">
    <location>
        <begin position="2"/>
        <end position="94"/>
    </location>
</feature>
<dbReference type="InterPro" id="IPR010753">
    <property type="entry name" value="DUF1330"/>
</dbReference>
<dbReference type="InterPro" id="IPR011008">
    <property type="entry name" value="Dimeric_a/b-barrel"/>
</dbReference>
<accession>A0A1Y5PW89</accession>
<gene>
    <name evidence="2" type="ORF">SPPYR_0647</name>
</gene>
<reference evidence="2" key="1">
    <citation type="submission" date="2016-03" db="EMBL/GenBank/DDBJ databases">
        <authorList>
            <person name="Ploux O."/>
        </authorList>
    </citation>
    <scope>NUCLEOTIDE SEQUENCE</scope>
    <source>
        <strain evidence="2">UC10</strain>
    </source>
</reference>
<evidence type="ECO:0000259" key="1">
    <source>
        <dbReference type="Pfam" id="PF07045"/>
    </source>
</evidence>
<dbReference type="EMBL" id="LT598653">
    <property type="protein sequence ID" value="SBV31767.1"/>
    <property type="molecule type" value="Genomic_DNA"/>
</dbReference>
<dbReference type="Pfam" id="PF07045">
    <property type="entry name" value="DUF1330"/>
    <property type="match status" value="1"/>
</dbReference>
<dbReference type="KEGG" id="sphu:SPPYR_0647"/>